<protein>
    <submittedName>
        <fullName evidence="1">Uncharacterized protein</fullName>
    </submittedName>
</protein>
<gene>
    <name evidence="1" type="ORF">NE630_01945</name>
</gene>
<dbReference type="AlphaFoldDB" id="A0AAW5K3Q9"/>
<evidence type="ECO:0000313" key="2">
    <source>
        <dbReference type="Proteomes" id="UP001205919"/>
    </source>
</evidence>
<comment type="caution">
    <text evidence="1">The sequence shown here is derived from an EMBL/GenBank/DDBJ whole genome shotgun (WGS) entry which is preliminary data.</text>
</comment>
<proteinExistence type="predicted"/>
<dbReference type="Proteomes" id="UP001205919">
    <property type="component" value="Unassembled WGS sequence"/>
</dbReference>
<reference evidence="1 2" key="1">
    <citation type="submission" date="2022-06" db="EMBL/GenBank/DDBJ databases">
        <title>Isolation of gut microbiota from human fecal samples.</title>
        <authorList>
            <person name="Pamer E.G."/>
            <person name="Barat B."/>
            <person name="Waligurski E."/>
            <person name="Medina S."/>
            <person name="Paddock L."/>
            <person name="Mostad J."/>
        </authorList>
    </citation>
    <scope>NUCLEOTIDE SEQUENCE [LARGE SCALE GENOMIC DNA]</scope>
    <source>
        <strain evidence="1 2">DFI.9.90</strain>
    </source>
</reference>
<name>A0AAW5K3Q9_9BACT</name>
<keyword evidence="2" id="KW-1185">Reference proteome</keyword>
<dbReference type="EMBL" id="JANFYT010000003">
    <property type="protein sequence ID" value="MCQ4813183.1"/>
    <property type="molecule type" value="Genomic_DNA"/>
</dbReference>
<accession>A0AAW5K3Q9</accession>
<organism evidence="1 2">
    <name type="scientific">Cloacibacillus evryensis</name>
    <dbReference type="NCBI Taxonomy" id="508460"/>
    <lineage>
        <taxon>Bacteria</taxon>
        <taxon>Thermotogati</taxon>
        <taxon>Synergistota</taxon>
        <taxon>Synergistia</taxon>
        <taxon>Synergistales</taxon>
        <taxon>Synergistaceae</taxon>
        <taxon>Cloacibacillus</taxon>
    </lineage>
</organism>
<dbReference type="RefSeq" id="WP_147564109.1">
    <property type="nucleotide sequence ID" value="NZ_CABKQM010000002.1"/>
</dbReference>
<evidence type="ECO:0000313" key="1">
    <source>
        <dbReference type="EMBL" id="MCQ4813183.1"/>
    </source>
</evidence>
<sequence>MENFKIPGSAEVTINPMGGHHDFDAVLVQYNNALELKRISFKTDGGFDLIDLRGIAASVPKDDLDNGLFRVIGKVLLAILHHQS</sequence>